<dbReference type="EMBL" id="UGCV01000008">
    <property type="protein sequence ID" value="STJ19127.1"/>
    <property type="molecule type" value="Genomic_DNA"/>
</dbReference>
<evidence type="ECO:0000313" key="1">
    <source>
        <dbReference type="EMBL" id="STJ19127.1"/>
    </source>
</evidence>
<dbReference type="EMBL" id="UGFC01000001">
    <property type="protein sequence ID" value="STM08421.1"/>
    <property type="molecule type" value="Genomic_DNA"/>
</dbReference>
<proteinExistence type="predicted"/>
<evidence type="ECO:0000313" key="5">
    <source>
        <dbReference type="Proteomes" id="UP000254716"/>
    </source>
</evidence>
<organism evidence="2 4">
    <name type="scientific">Escherichia coli</name>
    <dbReference type="NCBI Taxonomy" id="562"/>
    <lineage>
        <taxon>Bacteria</taxon>
        <taxon>Pseudomonadati</taxon>
        <taxon>Pseudomonadota</taxon>
        <taxon>Gammaproteobacteria</taxon>
        <taxon>Enterobacterales</taxon>
        <taxon>Enterobacteriaceae</taxon>
        <taxon>Escherichia</taxon>
    </lineage>
</organism>
<sequence>MSSDRNAVKKGVSHSPPENARAVNCIKAPVYTIQKVTCESEAGCWLSG</sequence>
<evidence type="ECO:0000313" key="3">
    <source>
        <dbReference type="EMBL" id="STM16192.1"/>
    </source>
</evidence>
<name>A0A2X1NYX4_ECOLX</name>
<evidence type="ECO:0000313" key="2">
    <source>
        <dbReference type="EMBL" id="STM08421.1"/>
    </source>
</evidence>
<dbReference type="Proteomes" id="UP000254716">
    <property type="component" value="Unassembled WGS sequence"/>
</dbReference>
<dbReference type="Proteomes" id="UP000254174">
    <property type="component" value="Unassembled WGS sequence"/>
</dbReference>
<accession>A0A2X1NYX4</accession>
<gene>
    <name evidence="2" type="ORF">NCTC7922_00016</name>
    <name evidence="3" type="ORF">NCTC7922_02617</name>
    <name evidence="1" type="ORF">NCTC9081_04639</name>
</gene>
<evidence type="ECO:0000313" key="4">
    <source>
        <dbReference type="Proteomes" id="UP000254174"/>
    </source>
</evidence>
<dbReference type="AlphaFoldDB" id="A0A2X1NYX4"/>
<protein>
    <submittedName>
        <fullName evidence="2">Uncharacterized protein</fullName>
    </submittedName>
</protein>
<reference evidence="4 5" key="1">
    <citation type="submission" date="2018-06" db="EMBL/GenBank/DDBJ databases">
        <authorList>
            <consortium name="Pathogen Informatics"/>
            <person name="Doyle S."/>
        </authorList>
    </citation>
    <scope>NUCLEOTIDE SEQUENCE [LARGE SCALE GENOMIC DNA]</scope>
    <source>
        <strain evidence="2 4">NCTC7922</strain>
        <strain evidence="1 5">NCTC9081</strain>
    </source>
</reference>
<dbReference type="EMBL" id="UGFC01000006">
    <property type="protein sequence ID" value="STM16192.1"/>
    <property type="molecule type" value="Genomic_DNA"/>
</dbReference>